<evidence type="ECO:0000313" key="2">
    <source>
        <dbReference type="Proteomes" id="UP001233360"/>
    </source>
</evidence>
<proteinExistence type="predicted"/>
<sequence length="192" mass="22588">MIYLIRHAQSMANVNARCTSHASIALTEHGILQAEQLTQQLPLADRVFISPFLRTFQTARPLLLRDHLQPEVVEIQEFSYLSDAKCHNTTIEERKPFVDRYWAQANPDYKDAEDAESFREFYHRVVDFAQILNGLKDHYLTQNLMVFSHGQFLTLFKLIAFEHQALSIDLMHKFRDRMLHDPVKNTEFFIYS</sequence>
<dbReference type="SMART" id="SM00855">
    <property type="entry name" value="PGAM"/>
    <property type="match status" value="1"/>
</dbReference>
<dbReference type="Proteomes" id="UP001233360">
    <property type="component" value="Unassembled WGS sequence"/>
</dbReference>
<organism evidence="1 2">
    <name type="scientific">Acinetobacter baylyi</name>
    <dbReference type="NCBI Taxonomy" id="202950"/>
    <lineage>
        <taxon>Bacteria</taxon>
        <taxon>Pseudomonadati</taxon>
        <taxon>Pseudomonadota</taxon>
        <taxon>Gammaproteobacteria</taxon>
        <taxon>Moraxellales</taxon>
        <taxon>Moraxellaceae</taxon>
        <taxon>Acinetobacter</taxon>
    </lineage>
</organism>
<keyword evidence="2" id="KW-1185">Reference proteome</keyword>
<keyword evidence="1" id="KW-0378">Hydrolase</keyword>
<dbReference type="InterPro" id="IPR013078">
    <property type="entry name" value="His_Pase_superF_clade-1"/>
</dbReference>
<dbReference type="SUPFAM" id="SSF53254">
    <property type="entry name" value="Phosphoglycerate mutase-like"/>
    <property type="match status" value="1"/>
</dbReference>
<dbReference type="GO" id="GO:0043755">
    <property type="term" value="F:alpha-ribazole phosphatase activity"/>
    <property type="evidence" value="ECO:0007669"/>
    <property type="project" value="UniProtKB-EC"/>
</dbReference>
<gene>
    <name evidence="1" type="ORF">QE380_001087</name>
</gene>
<comment type="caution">
    <text evidence="1">The sequence shown here is derived from an EMBL/GenBank/DDBJ whole genome shotgun (WGS) entry which is preliminary data.</text>
</comment>
<protein>
    <submittedName>
        <fullName evidence="1">Alpha-ribazole phosphatase</fullName>
        <ecNumber evidence="1">3.1.3.73</ecNumber>
    </submittedName>
</protein>
<dbReference type="CDD" id="cd07067">
    <property type="entry name" value="HP_PGM_like"/>
    <property type="match status" value="1"/>
</dbReference>
<dbReference type="EC" id="3.1.3.73" evidence="1"/>
<dbReference type="PANTHER" id="PTHR48100">
    <property type="entry name" value="BROAD-SPECIFICITY PHOSPHATASE YOR283W-RELATED"/>
    <property type="match status" value="1"/>
</dbReference>
<dbReference type="EMBL" id="JAUTBK010000002">
    <property type="protein sequence ID" value="MDQ1208164.1"/>
    <property type="molecule type" value="Genomic_DNA"/>
</dbReference>
<accession>A0ABU0UUD3</accession>
<name>A0ABU0UUD3_ACIBI</name>
<reference evidence="1 2" key="1">
    <citation type="submission" date="2023-07" db="EMBL/GenBank/DDBJ databases">
        <title>Functional and genomic diversity of the sorghum phyllosphere microbiome.</title>
        <authorList>
            <person name="Shade A."/>
        </authorList>
    </citation>
    <scope>NUCLEOTIDE SEQUENCE [LARGE SCALE GENOMIC DNA]</scope>
    <source>
        <strain evidence="1 2">SORGH_AS_0887</strain>
    </source>
</reference>
<dbReference type="Gene3D" id="3.40.50.1240">
    <property type="entry name" value="Phosphoglycerate mutase-like"/>
    <property type="match status" value="1"/>
</dbReference>
<dbReference type="InterPro" id="IPR029033">
    <property type="entry name" value="His_PPase_superfam"/>
</dbReference>
<evidence type="ECO:0000313" key="1">
    <source>
        <dbReference type="EMBL" id="MDQ1208164.1"/>
    </source>
</evidence>
<dbReference type="Pfam" id="PF00300">
    <property type="entry name" value="His_Phos_1"/>
    <property type="match status" value="1"/>
</dbReference>
<dbReference type="GeneID" id="45233528"/>
<dbReference type="InterPro" id="IPR050275">
    <property type="entry name" value="PGM_Phosphatase"/>
</dbReference>
<dbReference type="RefSeq" id="WP_004921559.1">
    <property type="nucleotide sequence ID" value="NZ_BCMA01000004.1"/>
</dbReference>